<sequence>MVWDGFFIVIQLFYITVTFLLPPPRWEIPSLSFLFCFEDSCRLVLCRWALMLVGLHNSNQVMNSDDQGAILLSHEAYPCMNNW</sequence>
<keyword evidence="3" id="KW-1185">Reference proteome</keyword>
<dbReference type="EMBL" id="OOIL02001171">
    <property type="protein sequence ID" value="VFQ73318.1"/>
    <property type="molecule type" value="Genomic_DNA"/>
</dbReference>
<gene>
    <name evidence="1" type="ORF">CCAM_LOCUS15094</name>
    <name evidence="2" type="ORF">CCAM_LOCUS17808</name>
</gene>
<dbReference type="Proteomes" id="UP000595140">
    <property type="component" value="Unassembled WGS sequence"/>
</dbReference>
<reference evidence="1 3" key="1">
    <citation type="submission" date="2018-04" db="EMBL/GenBank/DDBJ databases">
        <authorList>
            <person name="Vogel A."/>
        </authorList>
    </citation>
    <scope>NUCLEOTIDE SEQUENCE [LARGE SCALE GENOMIC DNA]</scope>
</reference>
<name>A0A484LB38_9ASTE</name>
<dbReference type="EMBL" id="OOIL02001465">
    <property type="protein sequence ID" value="VFQ76032.1"/>
    <property type="molecule type" value="Genomic_DNA"/>
</dbReference>
<evidence type="ECO:0000313" key="2">
    <source>
        <dbReference type="EMBL" id="VFQ76032.1"/>
    </source>
</evidence>
<dbReference type="AlphaFoldDB" id="A0A484LB38"/>
<evidence type="ECO:0000313" key="1">
    <source>
        <dbReference type="EMBL" id="VFQ73318.1"/>
    </source>
</evidence>
<evidence type="ECO:0000313" key="3">
    <source>
        <dbReference type="Proteomes" id="UP000595140"/>
    </source>
</evidence>
<proteinExistence type="predicted"/>
<accession>A0A484LB38</accession>
<protein>
    <submittedName>
        <fullName evidence="1">Uncharacterized protein</fullName>
    </submittedName>
</protein>
<organism evidence="1 3">
    <name type="scientific">Cuscuta campestris</name>
    <dbReference type="NCBI Taxonomy" id="132261"/>
    <lineage>
        <taxon>Eukaryota</taxon>
        <taxon>Viridiplantae</taxon>
        <taxon>Streptophyta</taxon>
        <taxon>Embryophyta</taxon>
        <taxon>Tracheophyta</taxon>
        <taxon>Spermatophyta</taxon>
        <taxon>Magnoliopsida</taxon>
        <taxon>eudicotyledons</taxon>
        <taxon>Gunneridae</taxon>
        <taxon>Pentapetalae</taxon>
        <taxon>asterids</taxon>
        <taxon>lamiids</taxon>
        <taxon>Solanales</taxon>
        <taxon>Convolvulaceae</taxon>
        <taxon>Cuscuteae</taxon>
        <taxon>Cuscuta</taxon>
        <taxon>Cuscuta subgen. Grammica</taxon>
        <taxon>Cuscuta sect. Cleistogrammica</taxon>
    </lineage>
</organism>